<dbReference type="AlphaFoldDB" id="A0A9P8DEW0"/>
<dbReference type="GeneID" id="68316944"/>
<dbReference type="EMBL" id="JAHBCI010000006">
    <property type="protein sequence ID" value="KAG9500606.1"/>
    <property type="molecule type" value="Genomic_DNA"/>
</dbReference>
<keyword evidence="2" id="KW-1185">Reference proteome</keyword>
<proteinExistence type="predicted"/>
<reference evidence="1" key="1">
    <citation type="journal article" date="2021" name="Mol. Plant Microbe Interact.">
        <title>Telomere to telomere genome assembly of Fusarium musae F31, causal agent of crown rot disease of banana.</title>
        <authorList>
            <person name="Degradi L."/>
            <person name="Tava V."/>
            <person name="Kunova A."/>
            <person name="Cortesi P."/>
            <person name="Saracchi M."/>
            <person name="Pasquali M."/>
        </authorList>
    </citation>
    <scope>NUCLEOTIDE SEQUENCE</scope>
    <source>
        <strain evidence="1">F31</strain>
    </source>
</reference>
<protein>
    <submittedName>
        <fullName evidence="1">Uncharacterized protein</fullName>
    </submittedName>
</protein>
<comment type="caution">
    <text evidence="1">The sequence shown here is derived from an EMBL/GenBank/DDBJ whole genome shotgun (WGS) entry which is preliminary data.</text>
</comment>
<gene>
    <name evidence="1" type="ORF">J7337_009088</name>
</gene>
<name>A0A9P8DEW0_9HYPO</name>
<evidence type="ECO:0000313" key="1">
    <source>
        <dbReference type="EMBL" id="KAG9500606.1"/>
    </source>
</evidence>
<dbReference type="Proteomes" id="UP000827133">
    <property type="component" value="Unassembled WGS sequence"/>
</dbReference>
<dbReference type="KEGG" id="fmu:J7337_009088"/>
<evidence type="ECO:0000313" key="2">
    <source>
        <dbReference type="Proteomes" id="UP000827133"/>
    </source>
</evidence>
<accession>A0A9P8DEW0</accession>
<dbReference type="RefSeq" id="XP_044679606.1">
    <property type="nucleotide sequence ID" value="XM_044826689.1"/>
</dbReference>
<sequence length="134" mass="14162">MDPLSVIASVAGIATAAGEVIKILGPYTTATKDAPKIAAEVSSEALATQTIITGLEQLINNFSAANVRYASLIQVDQLTAVLFDGVKIFSELLAVLQTLPPLEPSSPGGSLWTPIQWVRKKTILKQEQKKASSS</sequence>
<organism evidence="1 2">
    <name type="scientific">Fusarium musae</name>
    <dbReference type="NCBI Taxonomy" id="1042133"/>
    <lineage>
        <taxon>Eukaryota</taxon>
        <taxon>Fungi</taxon>
        <taxon>Dikarya</taxon>
        <taxon>Ascomycota</taxon>
        <taxon>Pezizomycotina</taxon>
        <taxon>Sordariomycetes</taxon>
        <taxon>Hypocreomycetidae</taxon>
        <taxon>Hypocreales</taxon>
        <taxon>Nectriaceae</taxon>
        <taxon>Fusarium</taxon>
    </lineage>
</organism>